<gene>
    <name evidence="2" type="ORF">MPEBLZ_02641</name>
</gene>
<dbReference type="Pfam" id="PF01966">
    <property type="entry name" value="HD"/>
    <property type="match status" value="1"/>
</dbReference>
<reference evidence="2 3" key="1">
    <citation type="submission" date="2015-09" db="EMBL/GenBank/DDBJ databases">
        <title>A metagenomics-based metabolic model of nitrate-dependent anaerobic oxidation of methane by Methanoperedens-like archaea.</title>
        <authorList>
            <person name="Arshad A."/>
            <person name="Speth D.R."/>
            <person name="De Graaf R.M."/>
            <person name="Op Den Camp H.J."/>
            <person name="Jetten M.S."/>
            <person name="Welte C.U."/>
        </authorList>
    </citation>
    <scope>NUCLEOTIDE SEQUENCE [LARGE SCALE GENOMIC DNA]</scope>
</reference>
<proteinExistence type="predicted"/>
<organism evidence="2 3">
    <name type="scientific">Candidatus Methanoperedens nitratireducens</name>
    <dbReference type="NCBI Taxonomy" id="1392998"/>
    <lineage>
        <taxon>Archaea</taxon>
        <taxon>Methanobacteriati</taxon>
        <taxon>Methanobacteriota</taxon>
        <taxon>Stenosarchaea group</taxon>
        <taxon>Methanomicrobia</taxon>
        <taxon>Methanosarcinales</taxon>
        <taxon>ANME-2 cluster</taxon>
        <taxon>Candidatus Methanoperedentaceae</taxon>
        <taxon>Candidatus Methanoperedens</taxon>
    </lineage>
</organism>
<dbReference type="SMART" id="SM00471">
    <property type="entry name" value="HDc"/>
    <property type="match status" value="1"/>
</dbReference>
<evidence type="ECO:0000313" key="3">
    <source>
        <dbReference type="Proteomes" id="UP000050360"/>
    </source>
</evidence>
<name>A0A0P7ZDM9_9EURY</name>
<dbReference type="InterPro" id="IPR003607">
    <property type="entry name" value="HD/PDEase_dom"/>
</dbReference>
<accession>A0A0P7ZDM9</accession>
<evidence type="ECO:0000313" key="2">
    <source>
        <dbReference type="EMBL" id="KPQ42800.1"/>
    </source>
</evidence>
<comment type="caution">
    <text evidence="2">The sequence shown here is derived from an EMBL/GenBank/DDBJ whole genome shotgun (WGS) entry which is preliminary data.</text>
</comment>
<dbReference type="PANTHER" id="PTHR11373">
    <property type="entry name" value="DEOXYNUCLEOSIDE TRIPHOSPHATE TRIPHOSPHOHYDROLASE"/>
    <property type="match status" value="1"/>
</dbReference>
<dbReference type="SUPFAM" id="SSF109604">
    <property type="entry name" value="HD-domain/PDEase-like"/>
    <property type="match status" value="1"/>
</dbReference>
<dbReference type="AlphaFoldDB" id="A0A0P7ZDM9"/>
<dbReference type="GO" id="GO:0006203">
    <property type="term" value="P:dGTP catabolic process"/>
    <property type="evidence" value="ECO:0007669"/>
    <property type="project" value="TreeGrafter"/>
</dbReference>
<evidence type="ECO:0000259" key="1">
    <source>
        <dbReference type="SMART" id="SM00471"/>
    </source>
</evidence>
<dbReference type="EMBL" id="LKCM01000203">
    <property type="protein sequence ID" value="KPQ42800.1"/>
    <property type="molecule type" value="Genomic_DNA"/>
</dbReference>
<dbReference type="InterPro" id="IPR050135">
    <property type="entry name" value="dGTPase-like"/>
</dbReference>
<keyword evidence="2" id="KW-0378">Hydrolase</keyword>
<dbReference type="InterPro" id="IPR006674">
    <property type="entry name" value="HD_domain"/>
</dbReference>
<protein>
    <submittedName>
        <fullName evidence="2">Phosphohydrolase</fullName>
    </submittedName>
</protein>
<dbReference type="Proteomes" id="UP000050360">
    <property type="component" value="Unassembled WGS sequence"/>
</dbReference>
<dbReference type="Gene3D" id="1.10.3210.10">
    <property type="entry name" value="Hypothetical protein af1432"/>
    <property type="match status" value="1"/>
</dbReference>
<sequence length="545" mass="63286">MKLTKQANEFLDIYAKEKLSIETEEKIASAIFKKFSEIFPNISTQSQSNKVELIDLWLKAHVDQYFTKVKKYDPDEWNKNTTVWIPVHDIVDITPEIQYLLNIPIVRRCNAIKQLSTAYTIFPGAKHTRDEHQLGTLFIMRKFCEHLIEEEEISNTDKITLEVAALIHDLAHPPLGHSLDSIKEFLVPSHIISYDRKIDKTLLEIYLTDEKSQLKGAIESINTINIDLLKSIFFRTDNYPPAYGDLLDSEIDADRMDYILRDGIHTGITKIVKIDNIIRHSHFCDLKSEGKKRISLAFDENIESSLLGFLNDRKNMYDQVYENDEKLILDEVIVHSIFCTLKINYGQSNNEITEKFLLLTDCELNEFLRLFSPSGIYNQINSQLNGKPLYSLINKYNLQDQFDFDFYRSLKIAVALYSKTAGFQYKIDDEIKFAKFCDIKCNIPSLEIPPILFSLPHYIPSDDELIQNYDREGTKKRGLKDLVIRKSDGSCGYFKDTSKTQKEKNISLNKFLLIGSKEYIQTNSVIEKFKEFMIDKYLPPEAKQH</sequence>
<dbReference type="GO" id="GO:0008832">
    <property type="term" value="F:dGTPase activity"/>
    <property type="evidence" value="ECO:0007669"/>
    <property type="project" value="TreeGrafter"/>
</dbReference>
<dbReference type="PANTHER" id="PTHR11373:SF4">
    <property type="entry name" value="DEOXYNUCLEOSIDE TRIPHOSPHATE TRIPHOSPHOHYDROLASE SAMHD1"/>
    <property type="match status" value="1"/>
</dbReference>
<dbReference type="CDD" id="cd00077">
    <property type="entry name" value="HDc"/>
    <property type="match status" value="1"/>
</dbReference>
<feature type="domain" description="HD/PDEase" evidence="1">
    <location>
        <begin position="125"/>
        <end position="268"/>
    </location>
</feature>